<dbReference type="AlphaFoldDB" id="A0A0V1HLI8"/>
<organism evidence="1 2">
    <name type="scientific">Trichinella zimbabwensis</name>
    <dbReference type="NCBI Taxonomy" id="268475"/>
    <lineage>
        <taxon>Eukaryota</taxon>
        <taxon>Metazoa</taxon>
        <taxon>Ecdysozoa</taxon>
        <taxon>Nematoda</taxon>
        <taxon>Enoplea</taxon>
        <taxon>Dorylaimia</taxon>
        <taxon>Trichinellida</taxon>
        <taxon>Trichinellidae</taxon>
        <taxon>Trichinella</taxon>
    </lineage>
</organism>
<comment type="caution">
    <text evidence="1">The sequence shown here is derived from an EMBL/GenBank/DDBJ whole genome shotgun (WGS) entry which is preliminary data.</text>
</comment>
<protein>
    <submittedName>
        <fullName evidence="1">Uncharacterized protein</fullName>
    </submittedName>
</protein>
<sequence>MTFRVEPVQERSVMRMLKTIHSLHALEEDKEAEKEKGKCKAKKNKKFSHCFKEATRLKVKALFSGHELNFPPPVTQSWLKQSRLSTGLVNDTLAKVRIVT</sequence>
<dbReference type="Proteomes" id="UP000055024">
    <property type="component" value="Unassembled WGS sequence"/>
</dbReference>
<evidence type="ECO:0000313" key="1">
    <source>
        <dbReference type="EMBL" id="KRZ11485.1"/>
    </source>
</evidence>
<evidence type="ECO:0000313" key="2">
    <source>
        <dbReference type="Proteomes" id="UP000055024"/>
    </source>
</evidence>
<gene>
    <name evidence="1" type="ORF">T11_10000</name>
</gene>
<reference evidence="1 2" key="1">
    <citation type="submission" date="2015-01" db="EMBL/GenBank/DDBJ databases">
        <title>Evolution of Trichinella species and genotypes.</title>
        <authorList>
            <person name="Korhonen P.K."/>
            <person name="Edoardo P."/>
            <person name="Giuseppe L.R."/>
            <person name="Gasser R.B."/>
        </authorList>
    </citation>
    <scope>NUCLEOTIDE SEQUENCE [LARGE SCALE GENOMIC DNA]</scope>
    <source>
        <strain evidence="1">ISS1029</strain>
    </source>
</reference>
<keyword evidence="2" id="KW-1185">Reference proteome</keyword>
<dbReference type="OrthoDB" id="10471206at2759"/>
<name>A0A0V1HLI8_9BILA</name>
<dbReference type="EMBL" id="JYDP01000049">
    <property type="protein sequence ID" value="KRZ11485.1"/>
    <property type="molecule type" value="Genomic_DNA"/>
</dbReference>
<proteinExistence type="predicted"/>
<accession>A0A0V1HLI8</accession>